<dbReference type="PROSITE" id="PS50929">
    <property type="entry name" value="ABC_TM1F"/>
    <property type="match status" value="1"/>
</dbReference>
<dbReference type="Gene3D" id="3.40.50.300">
    <property type="entry name" value="P-loop containing nucleotide triphosphate hydrolases"/>
    <property type="match status" value="1"/>
</dbReference>
<dbReference type="InterPro" id="IPR036640">
    <property type="entry name" value="ABC1_TM_sf"/>
</dbReference>
<dbReference type="PROSITE" id="PS50893">
    <property type="entry name" value="ABC_TRANSPORTER_2"/>
    <property type="match status" value="1"/>
</dbReference>
<feature type="region of interest" description="Disordered" evidence="7">
    <location>
        <begin position="1"/>
        <end position="44"/>
    </location>
</feature>
<dbReference type="InterPro" id="IPR011527">
    <property type="entry name" value="ABC1_TM_dom"/>
</dbReference>
<evidence type="ECO:0000256" key="2">
    <source>
        <dbReference type="ARBA" id="ARBA00022692"/>
    </source>
</evidence>
<dbReference type="InterPro" id="IPR003439">
    <property type="entry name" value="ABC_transporter-like_ATP-bd"/>
</dbReference>
<dbReference type="AlphaFoldDB" id="A0A1H1EFE9"/>
<keyword evidence="2 8" id="KW-0812">Transmembrane</keyword>
<dbReference type="InterPro" id="IPR039421">
    <property type="entry name" value="Type_1_exporter"/>
</dbReference>
<dbReference type="GO" id="GO:0005886">
    <property type="term" value="C:plasma membrane"/>
    <property type="evidence" value="ECO:0007669"/>
    <property type="project" value="UniProtKB-SubCell"/>
</dbReference>
<dbReference type="InterPro" id="IPR003593">
    <property type="entry name" value="AAA+_ATPase"/>
</dbReference>
<dbReference type="SUPFAM" id="SSF52540">
    <property type="entry name" value="P-loop containing nucleoside triphosphate hydrolases"/>
    <property type="match status" value="1"/>
</dbReference>
<dbReference type="PANTHER" id="PTHR24221">
    <property type="entry name" value="ATP-BINDING CASSETTE SUB-FAMILY B"/>
    <property type="match status" value="1"/>
</dbReference>
<organism evidence="11 12">
    <name type="scientific">Thermostaphylospora chromogena</name>
    <dbReference type="NCBI Taxonomy" id="35622"/>
    <lineage>
        <taxon>Bacteria</taxon>
        <taxon>Bacillati</taxon>
        <taxon>Actinomycetota</taxon>
        <taxon>Actinomycetes</taxon>
        <taxon>Streptosporangiales</taxon>
        <taxon>Thermomonosporaceae</taxon>
        <taxon>Thermostaphylospora</taxon>
    </lineage>
</organism>
<feature type="transmembrane region" description="Helical" evidence="8">
    <location>
        <begin position="100"/>
        <end position="121"/>
    </location>
</feature>
<keyword evidence="12" id="KW-1185">Reference proteome</keyword>
<feature type="domain" description="ABC transmembrane type-1" evidence="10">
    <location>
        <begin position="68"/>
        <end position="353"/>
    </location>
</feature>
<evidence type="ECO:0000256" key="1">
    <source>
        <dbReference type="ARBA" id="ARBA00004651"/>
    </source>
</evidence>
<dbReference type="InterPro" id="IPR027417">
    <property type="entry name" value="P-loop_NTPase"/>
</dbReference>
<name>A0A1H1EFE9_9ACTN</name>
<evidence type="ECO:0000256" key="7">
    <source>
        <dbReference type="SAM" id="MobiDB-lite"/>
    </source>
</evidence>
<keyword evidence="3" id="KW-0547">Nucleotide-binding</keyword>
<dbReference type="SMART" id="SM00382">
    <property type="entry name" value="AAA"/>
    <property type="match status" value="1"/>
</dbReference>
<evidence type="ECO:0000256" key="5">
    <source>
        <dbReference type="ARBA" id="ARBA00022989"/>
    </source>
</evidence>
<feature type="transmembrane region" description="Helical" evidence="8">
    <location>
        <begin position="207"/>
        <end position="226"/>
    </location>
</feature>
<feature type="transmembrane region" description="Helical" evidence="8">
    <location>
        <begin position="292"/>
        <end position="315"/>
    </location>
</feature>
<dbReference type="GO" id="GO:0016887">
    <property type="term" value="F:ATP hydrolysis activity"/>
    <property type="evidence" value="ECO:0007669"/>
    <property type="project" value="InterPro"/>
</dbReference>
<dbReference type="STRING" id="35622.SAMN04489764_2449"/>
<keyword evidence="5 8" id="KW-1133">Transmembrane helix</keyword>
<dbReference type="PROSITE" id="PS00211">
    <property type="entry name" value="ABC_TRANSPORTER_1"/>
    <property type="match status" value="1"/>
</dbReference>
<feature type="domain" description="ABC transporter" evidence="9">
    <location>
        <begin position="387"/>
        <end position="636"/>
    </location>
</feature>
<evidence type="ECO:0000259" key="10">
    <source>
        <dbReference type="PROSITE" id="PS50929"/>
    </source>
</evidence>
<dbReference type="GO" id="GO:0005524">
    <property type="term" value="F:ATP binding"/>
    <property type="evidence" value="ECO:0007669"/>
    <property type="project" value="UniProtKB-KW"/>
</dbReference>
<dbReference type="PANTHER" id="PTHR24221:SF646">
    <property type="entry name" value="HAEMOLYSIN SECRETION ATP-BINDING PROTEIN"/>
    <property type="match status" value="1"/>
</dbReference>
<evidence type="ECO:0000256" key="6">
    <source>
        <dbReference type="ARBA" id="ARBA00023136"/>
    </source>
</evidence>
<evidence type="ECO:0000256" key="8">
    <source>
        <dbReference type="SAM" id="Phobius"/>
    </source>
</evidence>
<feature type="compositionally biased region" description="Low complexity" evidence="7">
    <location>
        <begin position="1"/>
        <end position="14"/>
    </location>
</feature>
<evidence type="ECO:0000313" key="12">
    <source>
        <dbReference type="Proteomes" id="UP000217103"/>
    </source>
</evidence>
<proteinExistence type="predicted"/>
<dbReference type="InterPro" id="IPR017871">
    <property type="entry name" value="ABC_transporter-like_CS"/>
</dbReference>
<feature type="transmembrane region" description="Helical" evidence="8">
    <location>
        <begin position="64"/>
        <end position="88"/>
    </location>
</feature>
<keyword evidence="6 8" id="KW-0472">Membrane</keyword>
<dbReference type="EMBL" id="FNKK01000002">
    <property type="protein sequence ID" value="SDQ87300.1"/>
    <property type="molecule type" value="Genomic_DNA"/>
</dbReference>
<accession>A0A1H1EFE9</accession>
<protein>
    <submittedName>
        <fullName evidence="11">ATP-binding cassette, subfamily B</fullName>
    </submittedName>
</protein>
<gene>
    <name evidence="11" type="ORF">SAMN04489764_2449</name>
</gene>
<dbReference type="Proteomes" id="UP000217103">
    <property type="component" value="Unassembled WGS sequence"/>
</dbReference>
<reference evidence="11 12" key="1">
    <citation type="submission" date="2016-10" db="EMBL/GenBank/DDBJ databases">
        <authorList>
            <person name="de Groot N.N."/>
        </authorList>
    </citation>
    <scope>NUCLEOTIDE SEQUENCE [LARGE SCALE GENOMIC DNA]</scope>
    <source>
        <strain evidence="11 12">DSM 43794</strain>
    </source>
</reference>
<dbReference type="Gene3D" id="1.20.1560.10">
    <property type="entry name" value="ABC transporter type 1, transmembrane domain"/>
    <property type="match status" value="1"/>
</dbReference>
<evidence type="ECO:0000259" key="9">
    <source>
        <dbReference type="PROSITE" id="PS50893"/>
    </source>
</evidence>
<sequence length="655" mass="69282">MKTPETAAADAPATPDAPPSPHTSPASDAGRAPGGAGGAEAASPGRVSASGAVRALGLAWRAGWALVIGAGALAVAEALMPVCVAWLTKIALDVVTGRSSGGLLVAVGTGLAVAGLAVAVLPQLSQYARRELERRVGVLAQDRLFRAAERLVGLSRFENPAFLDRMSLAHQSGGSTPGLVTAGIMSVGKGVVVVLGFLGSLVAVSPVLAAAVLAAAIPAFLAELRLARGRAAMMWRVGPVERREMFYRRLLTTVQAAKELRLFGTGPYLRGLMTAERRAANAERRHMDRRELATQSVLGLLSAGMAAAALAWALALAWQGRLTAGDVALLVTSVAGVQGAVATLVNEVTMAHEQLLLFNHYLAVVDGEPDLPVPARPRPVPVLRRGIEFRGVWFRYSPAHPWVLRDLNLTIPHGAAIGVVGRNGAGKSTLVKLLCRLYDPVRGAVLWDGVDLRDMDPAELRSRIGAVFQDYMTYDLSAALNIALGDVSALDERGRDDRDRVRSAALRAGAHDMVAALPQGYDTLLSRSFADGTTGVTLSGGQWQRLALARAMLRDRRDLLILDEPSSGLDAEAEYEIHTRLREHRAGYTSLLVSHRLGAVRDADLLVVLEDGTVAEQGTHAELLRRGGVYARLFDLQARGYAEDAPAATLGRNGG</sequence>
<feature type="transmembrane region" description="Helical" evidence="8">
    <location>
        <begin position="179"/>
        <end position="201"/>
    </location>
</feature>
<evidence type="ECO:0000256" key="3">
    <source>
        <dbReference type="ARBA" id="ARBA00022741"/>
    </source>
</evidence>
<dbReference type="SUPFAM" id="SSF90123">
    <property type="entry name" value="ABC transporter transmembrane region"/>
    <property type="match status" value="1"/>
</dbReference>
<evidence type="ECO:0000313" key="11">
    <source>
        <dbReference type="EMBL" id="SDQ87300.1"/>
    </source>
</evidence>
<comment type="subcellular location">
    <subcellularLocation>
        <location evidence="1">Cell membrane</location>
        <topology evidence="1">Multi-pass membrane protein</topology>
    </subcellularLocation>
</comment>
<keyword evidence="4 11" id="KW-0067">ATP-binding</keyword>
<evidence type="ECO:0000256" key="4">
    <source>
        <dbReference type="ARBA" id="ARBA00022840"/>
    </source>
</evidence>
<dbReference type="GO" id="GO:0140359">
    <property type="term" value="F:ABC-type transporter activity"/>
    <property type="evidence" value="ECO:0007669"/>
    <property type="project" value="InterPro"/>
</dbReference>
<dbReference type="Pfam" id="PF00005">
    <property type="entry name" value="ABC_tran"/>
    <property type="match status" value="1"/>
</dbReference>
<dbReference type="GO" id="GO:0034040">
    <property type="term" value="F:ATPase-coupled lipid transmembrane transporter activity"/>
    <property type="evidence" value="ECO:0007669"/>
    <property type="project" value="TreeGrafter"/>
</dbReference>